<gene>
    <name evidence="5" type="ORF">FEJ81_20330</name>
</gene>
<evidence type="ECO:0000259" key="4">
    <source>
        <dbReference type="PROSITE" id="PS50113"/>
    </source>
</evidence>
<name>A0A4V1G0A4_9EURY</name>
<dbReference type="InterPro" id="IPR001610">
    <property type="entry name" value="PAC"/>
</dbReference>
<dbReference type="KEGG" id="nvr:FEJ81_20330"/>
<evidence type="ECO:0000313" key="5">
    <source>
        <dbReference type="EMBL" id="QCS44656.1"/>
    </source>
</evidence>
<dbReference type="OrthoDB" id="230688at2157"/>
<dbReference type="PROSITE" id="PS50113">
    <property type="entry name" value="PAC"/>
    <property type="match status" value="1"/>
</dbReference>
<dbReference type="PANTHER" id="PTHR47429">
    <property type="entry name" value="PROTEIN TWIN LOV 1"/>
    <property type="match status" value="1"/>
</dbReference>
<dbReference type="SMART" id="SM00086">
    <property type="entry name" value="PAC"/>
    <property type="match status" value="1"/>
</dbReference>
<feature type="domain" description="PAC" evidence="4">
    <location>
        <begin position="88"/>
        <end position="140"/>
    </location>
</feature>
<dbReference type="InterPro" id="IPR000014">
    <property type="entry name" value="PAS"/>
</dbReference>
<sequence>MRASYLEDTSQRSLTIFTGTSSRSWCLAELVPFPVLDVEHRSGTGTERLTGYDEAEIVGRICRFRQGEATDSEPVEAMRTAIDEAQPVTVELRNYRRDGSQFWNRVSIAPVQDETGAVTNYVGFQQVVRSARGLRGPCRLRWSDPCRGWRSSRVQGSRWTARC</sequence>
<dbReference type="InterPro" id="IPR000700">
    <property type="entry name" value="PAS-assoc_C"/>
</dbReference>
<dbReference type="AlphaFoldDB" id="A0A4V1G0A4"/>
<dbReference type="PANTHER" id="PTHR47429:SF2">
    <property type="entry name" value="PROTEIN TWIN LOV 1"/>
    <property type="match status" value="1"/>
</dbReference>
<evidence type="ECO:0000256" key="1">
    <source>
        <dbReference type="ARBA" id="ARBA00022630"/>
    </source>
</evidence>
<evidence type="ECO:0000256" key="3">
    <source>
        <dbReference type="ARBA" id="ARBA00022991"/>
    </source>
</evidence>
<dbReference type="EMBL" id="CP040331">
    <property type="protein sequence ID" value="QCS44656.1"/>
    <property type="molecule type" value="Genomic_DNA"/>
</dbReference>
<keyword evidence="3" id="KW-0157">Chromophore</keyword>
<dbReference type="Pfam" id="PF13426">
    <property type="entry name" value="PAS_9"/>
    <property type="match status" value="1"/>
</dbReference>
<evidence type="ECO:0000256" key="2">
    <source>
        <dbReference type="ARBA" id="ARBA00022643"/>
    </source>
</evidence>
<protein>
    <submittedName>
        <fullName evidence="5">PAS domain-containing protein</fullName>
    </submittedName>
</protein>
<proteinExistence type="predicted"/>
<organism evidence="5 6">
    <name type="scientific">Natrinema versiforme</name>
    <dbReference type="NCBI Taxonomy" id="88724"/>
    <lineage>
        <taxon>Archaea</taxon>
        <taxon>Methanobacteriati</taxon>
        <taxon>Methanobacteriota</taxon>
        <taxon>Stenosarchaea group</taxon>
        <taxon>Halobacteria</taxon>
        <taxon>Halobacteriales</taxon>
        <taxon>Natrialbaceae</taxon>
        <taxon>Natrinema</taxon>
    </lineage>
</organism>
<keyword evidence="2" id="KW-0288">FMN</keyword>
<dbReference type="SUPFAM" id="SSF55785">
    <property type="entry name" value="PYP-like sensor domain (PAS domain)"/>
    <property type="match status" value="1"/>
</dbReference>
<accession>A0A4V1G0A4</accession>
<dbReference type="CDD" id="cd00130">
    <property type="entry name" value="PAS"/>
    <property type="match status" value="1"/>
</dbReference>
<dbReference type="InterPro" id="IPR035965">
    <property type="entry name" value="PAS-like_dom_sf"/>
</dbReference>
<dbReference type="Gene3D" id="3.30.450.20">
    <property type="entry name" value="PAS domain"/>
    <property type="match status" value="1"/>
</dbReference>
<dbReference type="Proteomes" id="UP000302218">
    <property type="component" value="Plasmid pNVE500"/>
</dbReference>
<dbReference type="NCBIfam" id="TIGR00229">
    <property type="entry name" value="sensory_box"/>
    <property type="match status" value="1"/>
</dbReference>
<evidence type="ECO:0000313" key="6">
    <source>
        <dbReference type="Proteomes" id="UP000302218"/>
    </source>
</evidence>
<geneLocation type="plasmid" evidence="6">
    <name>pnve500</name>
</geneLocation>
<keyword evidence="5" id="KW-0614">Plasmid</keyword>
<keyword evidence="1" id="KW-0285">Flavoprotein</keyword>
<reference evidence="6" key="1">
    <citation type="submission" date="2019-05" db="EMBL/GenBank/DDBJ databases">
        <title>Genome sequence and methylation pattern of the halophilic Archaeon Natrinema versiforme BOL5-4.</title>
        <authorList>
            <person name="DasSarma P."/>
            <person name="Anton B.P."/>
            <person name="DasSarma S.L."/>
            <person name="Martinez F.L."/>
            <person name="Guzman D."/>
            <person name="Roberts R.J."/>
            <person name="DasSarma S."/>
        </authorList>
    </citation>
    <scope>NUCLEOTIDE SEQUENCE [LARGE SCALE GENOMIC DNA]</scope>
    <source>
        <strain evidence="6">BOL5-4</strain>
        <plasmid evidence="6">pnve500</plasmid>
    </source>
</reference>